<evidence type="ECO:0000313" key="13">
    <source>
        <dbReference type="EMBL" id="MDA4843749.1"/>
    </source>
</evidence>
<keyword evidence="6 11" id="KW-0547">Nucleotide-binding</keyword>
<feature type="binding site" evidence="11">
    <location>
        <begin position="10"/>
        <end position="17"/>
    </location>
    <ligand>
        <name>ATP</name>
        <dbReference type="ChEBI" id="CHEBI:30616"/>
    </ligand>
</feature>
<accession>A0ABT4VGB6</accession>
<evidence type="ECO:0000256" key="10">
    <source>
        <dbReference type="ARBA" id="ARBA00048743"/>
    </source>
</evidence>
<dbReference type="PANTHER" id="PTHR10344:SF4">
    <property type="entry name" value="UMP-CMP KINASE 2, MITOCHONDRIAL"/>
    <property type="match status" value="1"/>
</dbReference>
<evidence type="ECO:0000256" key="5">
    <source>
        <dbReference type="ARBA" id="ARBA00022727"/>
    </source>
</evidence>
<name>A0ABT4VGB6_9HYPH</name>
<dbReference type="PANTHER" id="PTHR10344">
    <property type="entry name" value="THYMIDYLATE KINASE"/>
    <property type="match status" value="1"/>
</dbReference>
<dbReference type="Pfam" id="PF02223">
    <property type="entry name" value="Thymidylate_kin"/>
    <property type="match status" value="1"/>
</dbReference>
<dbReference type="EC" id="2.7.4.9" evidence="2 11"/>
<dbReference type="HAMAP" id="MF_00165">
    <property type="entry name" value="Thymidylate_kinase"/>
    <property type="match status" value="1"/>
</dbReference>
<keyword evidence="4 11" id="KW-0808">Transferase</keyword>
<dbReference type="SUPFAM" id="SSF52540">
    <property type="entry name" value="P-loop containing nucleoside triphosphate hydrolases"/>
    <property type="match status" value="1"/>
</dbReference>
<feature type="domain" description="Thymidylate kinase-like" evidence="12">
    <location>
        <begin position="8"/>
        <end position="202"/>
    </location>
</feature>
<proteinExistence type="inferred from homology"/>
<evidence type="ECO:0000256" key="6">
    <source>
        <dbReference type="ARBA" id="ARBA00022741"/>
    </source>
</evidence>
<evidence type="ECO:0000256" key="3">
    <source>
        <dbReference type="ARBA" id="ARBA00017144"/>
    </source>
</evidence>
<evidence type="ECO:0000259" key="12">
    <source>
        <dbReference type="Pfam" id="PF02223"/>
    </source>
</evidence>
<keyword evidence="7 11" id="KW-0418">Kinase</keyword>
<dbReference type="InterPro" id="IPR018094">
    <property type="entry name" value="Thymidylate_kinase"/>
</dbReference>
<dbReference type="PROSITE" id="PS01331">
    <property type="entry name" value="THYMIDYLATE_KINASE"/>
    <property type="match status" value="1"/>
</dbReference>
<dbReference type="RefSeq" id="WP_271087257.1">
    <property type="nucleotide sequence ID" value="NZ_JAPJZH010000001.1"/>
</dbReference>
<evidence type="ECO:0000256" key="7">
    <source>
        <dbReference type="ARBA" id="ARBA00022777"/>
    </source>
</evidence>
<keyword evidence="8 11" id="KW-0067">ATP-binding</keyword>
<dbReference type="EMBL" id="JAPJZH010000001">
    <property type="protein sequence ID" value="MDA4843749.1"/>
    <property type="molecule type" value="Genomic_DNA"/>
</dbReference>
<comment type="similarity">
    <text evidence="1 11">Belongs to the thymidylate kinase family.</text>
</comment>
<evidence type="ECO:0000256" key="8">
    <source>
        <dbReference type="ARBA" id="ARBA00022840"/>
    </source>
</evidence>
<protein>
    <recommendedName>
        <fullName evidence="3 11">Thymidylate kinase</fullName>
        <ecNumber evidence="2 11">2.7.4.9</ecNumber>
    </recommendedName>
    <alternativeName>
        <fullName evidence="9 11">dTMP kinase</fullName>
    </alternativeName>
</protein>
<evidence type="ECO:0000256" key="4">
    <source>
        <dbReference type="ARBA" id="ARBA00022679"/>
    </source>
</evidence>
<keyword evidence="14" id="KW-1185">Reference proteome</keyword>
<dbReference type="GO" id="GO:0004798">
    <property type="term" value="F:dTMP kinase activity"/>
    <property type="evidence" value="ECO:0007669"/>
    <property type="project" value="UniProtKB-EC"/>
</dbReference>
<dbReference type="InterPro" id="IPR039430">
    <property type="entry name" value="Thymidylate_kin-like_dom"/>
</dbReference>
<gene>
    <name evidence="11 13" type="primary">tmk</name>
    <name evidence="13" type="ORF">OOZ53_00205</name>
</gene>
<keyword evidence="5 11" id="KW-0545">Nucleotide biosynthesis</keyword>
<evidence type="ECO:0000256" key="1">
    <source>
        <dbReference type="ARBA" id="ARBA00009776"/>
    </source>
</evidence>
<evidence type="ECO:0000256" key="9">
    <source>
        <dbReference type="ARBA" id="ARBA00029962"/>
    </source>
</evidence>
<sequence length="226" mass="24507">MKGHFITFEGGEGAGKSTQIQYLAEALKARGYDVVITREPGGSPGAEAVRHVLLSGGAEEFGVRMEAILFAAARSDHVEELIRPEVEAGKIVLCDRFMDSSRVYQGVTGGLEPDFIRSLERIAINGMIPDLTIILDLPAEVGLSRARARGDDQGIKPDRYEKEALAVQEKRRDAFLDLAAREPQRCKVIDGTQPADAIAQEIEKLAFTLLGDHTPNGADHAEAEPS</sequence>
<comment type="function">
    <text evidence="11">Phosphorylation of dTMP to form dTDP in both de novo and salvage pathways of dTTP synthesis.</text>
</comment>
<dbReference type="CDD" id="cd01672">
    <property type="entry name" value="TMPK"/>
    <property type="match status" value="1"/>
</dbReference>
<organism evidence="13 14">
    <name type="scientific">Hoeflea poritis</name>
    <dbReference type="NCBI Taxonomy" id="2993659"/>
    <lineage>
        <taxon>Bacteria</taxon>
        <taxon>Pseudomonadati</taxon>
        <taxon>Pseudomonadota</taxon>
        <taxon>Alphaproteobacteria</taxon>
        <taxon>Hyphomicrobiales</taxon>
        <taxon>Rhizobiaceae</taxon>
        <taxon>Hoeflea</taxon>
    </lineage>
</organism>
<comment type="caution">
    <text evidence="13">The sequence shown here is derived from an EMBL/GenBank/DDBJ whole genome shotgun (WGS) entry which is preliminary data.</text>
</comment>
<evidence type="ECO:0000313" key="14">
    <source>
        <dbReference type="Proteomes" id="UP001148313"/>
    </source>
</evidence>
<dbReference type="NCBIfam" id="TIGR00041">
    <property type="entry name" value="DTMP_kinase"/>
    <property type="match status" value="1"/>
</dbReference>
<evidence type="ECO:0000256" key="2">
    <source>
        <dbReference type="ARBA" id="ARBA00012980"/>
    </source>
</evidence>
<dbReference type="Proteomes" id="UP001148313">
    <property type="component" value="Unassembled WGS sequence"/>
</dbReference>
<dbReference type="Gene3D" id="3.40.50.300">
    <property type="entry name" value="P-loop containing nucleotide triphosphate hydrolases"/>
    <property type="match status" value="1"/>
</dbReference>
<reference evidence="13" key="1">
    <citation type="submission" date="2022-11" db="EMBL/GenBank/DDBJ databases">
        <title>Hoeflea poritis sp. nov., isolated from scleractinian coral Porites lutea.</title>
        <authorList>
            <person name="Zhang G."/>
            <person name="Wei Q."/>
            <person name="Cai L."/>
        </authorList>
    </citation>
    <scope>NUCLEOTIDE SEQUENCE</scope>
    <source>
        <strain evidence="13">E7-10</strain>
    </source>
</reference>
<comment type="catalytic activity">
    <reaction evidence="10 11">
        <text>dTMP + ATP = dTDP + ADP</text>
        <dbReference type="Rhea" id="RHEA:13517"/>
        <dbReference type="ChEBI" id="CHEBI:30616"/>
        <dbReference type="ChEBI" id="CHEBI:58369"/>
        <dbReference type="ChEBI" id="CHEBI:63528"/>
        <dbReference type="ChEBI" id="CHEBI:456216"/>
        <dbReference type="EC" id="2.7.4.9"/>
    </reaction>
</comment>
<dbReference type="InterPro" id="IPR018095">
    <property type="entry name" value="Thymidylate_kin_CS"/>
</dbReference>
<evidence type="ECO:0000256" key="11">
    <source>
        <dbReference type="HAMAP-Rule" id="MF_00165"/>
    </source>
</evidence>
<dbReference type="InterPro" id="IPR027417">
    <property type="entry name" value="P-loop_NTPase"/>
</dbReference>